<gene>
    <name evidence="2" type="ORF">GA0061074_101367</name>
</gene>
<keyword evidence="1" id="KW-1133">Transmembrane helix</keyword>
<keyword evidence="1" id="KW-0812">Transmembrane</keyword>
<keyword evidence="1" id="KW-0472">Membrane</keyword>
<dbReference type="Proteomes" id="UP000199268">
    <property type="component" value="Unassembled WGS sequence"/>
</dbReference>
<dbReference type="AlphaFoldDB" id="A0A1C3Z8M2"/>
<protein>
    <submittedName>
        <fullName evidence="2">Uncharacterized protein</fullName>
    </submittedName>
</protein>
<evidence type="ECO:0000313" key="3">
    <source>
        <dbReference type="Proteomes" id="UP000199268"/>
    </source>
</evidence>
<sequence>MRNNLKYVLFILALTSLILAILITQLNFLKFDDAIAMSLGIFAMVTSLFSAFLGLHK</sequence>
<dbReference type="RefSeq" id="WP_159426636.1">
    <property type="nucleotide sequence ID" value="NZ_BJEE01000002.1"/>
</dbReference>
<keyword evidence="3" id="KW-1185">Reference proteome</keyword>
<evidence type="ECO:0000256" key="1">
    <source>
        <dbReference type="SAM" id="Phobius"/>
    </source>
</evidence>
<feature type="transmembrane region" description="Helical" evidence="1">
    <location>
        <begin position="7"/>
        <end position="28"/>
    </location>
</feature>
<accession>A0A1C3Z8M2</accession>
<dbReference type="EMBL" id="FMAO01000001">
    <property type="protein sequence ID" value="SCB78719.1"/>
    <property type="molecule type" value="Genomic_DNA"/>
</dbReference>
<name>A0A1C3Z8M2_9LACO</name>
<reference evidence="3" key="1">
    <citation type="submission" date="2016-08" db="EMBL/GenBank/DDBJ databases">
        <authorList>
            <person name="Varghese N."/>
            <person name="Submissions Spin"/>
        </authorList>
    </citation>
    <scope>NUCLEOTIDE SEQUENCE [LARGE SCALE GENOMIC DNA]</scope>
    <source>
        <strain evidence="3">R-53094</strain>
    </source>
</reference>
<dbReference type="STRING" id="1505725.GA0061074_101367"/>
<feature type="transmembrane region" description="Helical" evidence="1">
    <location>
        <begin position="34"/>
        <end position="55"/>
    </location>
</feature>
<proteinExistence type="predicted"/>
<evidence type="ECO:0000313" key="2">
    <source>
        <dbReference type="EMBL" id="SCB78719.1"/>
    </source>
</evidence>
<organism evidence="2 3">
    <name type="scientific">Weissella bombi</name>
    <dbReference type="NCBI Taxonomy" id="1505725"/>
    <lineage>
        <taxon>Bacteria</taxon>
        <taxon>Bacillati</taxon>
        <taxon>Bacillota</taxon>
        <taxon>Bacilli</taxon>
        <taxon>Lactobacillales</taxon>
        <taxon>Lactobacillaceae</taxon>
        <taxon>Weissella</taxon>
    </lineage>
</organism>